<keyword evidence="4 5" id="KW-0269">Exonuclease</keyword>
<dbReference type="CDD" id="cd04489">
    <property type="entry name" value="ExoVII_LU_OBF"/>
    <property type="match status" value="1"/>
</dbReference>
<comment type="caution">
    <text evidence="10">The sequence shown here is derived from an EMBL/GenBank/DDBJ whole genome shotgun (WGS) entry which is preliminary data.</text>
</comment>
<dbReference type="RefSeq" id="WP_115469407.1">
    <property type="nucleotide sequence ID" value="NZ_QKRA01000013.1"/>
</dbReference>
<dbReference type="InterPro" id="IPR003753">
    <property type="entry name" value="Exonuc_VII_L"/>
</dbReference>
<dbReference type="GO" id="GO:0005737">
    <property type="term" value="C:cytoplasm"/>
    <property type="evidence" value="ECO:0007669"/>
    <property type="project" value="UniProtKB-SubCell"/>
</dbReference>
<evidence type="ECO:0000259" key="9">
    <source>
        <dbReference type="Pfam" id="PF13742"/>
    </source>
</evidence>
<dbReference type="GO" id="GO:0008855">
    <property type="term" value="F:exodeoxyribonuclease VII activity"/>
    <property type="evidence" value="ECO:0007669"/>
    <property type="project" value="UniProtKB-UniRule"/>
</dbReference>
<evidence type="ECO:0000256" key="2">
    <source>
        <dbReference type="ARBA" id="ARBA00022722"/>
    </source>
</evidence>
<gene>
    <name evidence="5" type="primary">xseA</name>
    <name evidence="10" type="ORF">DN730_17380</name>
</gene>
<evidence type="ECO:0000256" key="5">
    <source>
        <dbReference type="HAMAP-Rule" id="MF_00378"/>
    </source>
</evidence>
<dbReference type="InterPro" id="IPR025824">
    <property type="entry name" value="OB-fold_nuc-bd_dom"/>
</dbReference>
<dbReference type="PANTHER" id="PTHR30008:SF0">
    <property type="entry name" value="EXODEOXYRIBONUCLEASE 7 LARGE SUBUNIT"/>
    <property type="match status" value="1"/>
</dbReference>
<dbReference type="EMBL" id="QKRA01000013">
    <property type="protein sequence ID" value="RDL42833.1"/>
    <property type="molecule type" value="Genomic_DNA"/>
</dbReference>
<dbReference type="NCBIfam" id="TIGR00237">
    <property type="entry name" value="xseA"/>
    <property type="match status" value="1"/>
</dbReference>
<feature type="domain" description="Exonuclease VII large subunit C-terminal" evidence="8">
    <location>
        <begin position="130"/>
        <end position="441"/>
    </location>
</feature>
<feature type="domain" description="OB-fold nucleic acid binding" evidence="9">
    <location>
        <begin position="14"/>
        <end position="107"/>
    </location>
</feature>
<dbReference type="EC" id="3.1.11.6" evidence="5"/>
<dbReference type="AlphaFoldDB" id="A0A370U4Z0"/>
<evidence type="ECO:0000256" key="7">
    <source>
        <dbReference type="SAM" id="Coils"/>
    </source>
</evidence>
<evidence type="ECO:0000256" key="4">
    <source>
        <dbReference type="ARBA" id="ARBA00022839"/>
    </source>
</evidence>
<name>A0A370U4Z0_9GAMM</name>
<dbReference type="GO" id="GO:0009318">
    <property type="term" value="C:exodeoxyribonuclease VII complex"/>
    <property type="evidence" value="ECO:0007669"/>
    <property type="project" value="UniProtKB-UniRule"/>
</dbReference>
<dbReference type="InterPro" id="IPR020579">
    <property type="entry name" value="Exonuc_VII_lsu_C"/>
</dbReference>
<protein>
    <recommendedName>
        <fullName evidence="5">Exodeoxyribonuclease 7 large subunit</fullName>
        <ecNumber evidence="5">3.1.11.6</ecNumber>
    </recommendedName>
    <alternativeName>
        <fullName evidence="5">Exodeoxyribonuclease VII large subunit</fullName>
        <shortName evidence="5">Exonuclease VII large subunit</shortName>
    </alternativeName>
</protein>
<dbReference type="PANTHER" id="PTHR30008">
    <property type="entry name" value="EXODEOXYRIBONUCLEASE 7 LARGE SUBUNIT"/>
    <property type="match status" value="1"/>
</dbReference>
<dbReference type="GO" id="GO:0006308">
    <property type="term" value="P:DNA catabolic process"/>
    <property type="evidence" value="ECO:0007669"/>
    <property type="project" value="UniProtKB-UniRule"/>
</dbReference>
<keyword evidence="1 5" id="KW-0963">Cytoplasm</keyword>
<feature type="coiled-coil region" evidence="7">
    <location>
        <begin position="286"/>
        <end position="334"/>
    </location>
</feature>
<dbReference type="Proteomes" id="UP000254326">
    <property type="component" value="Unassembled WGS sequence"/>
</dbReference>
<dbReference type="Pfam" id="PF02601">
    <property type="entry name" value="Exonuc_VII_L"/>
    <property type="match status" value="1"/>
</dbReference>
<comment type="function">
    <text evidence="5">Bidirectionally degrades single-stranded DNA into large acid-insoluble oligonucleotides, which are then degraded further into small acid-soluble oligonucleotides.</text>
</comment>
<reference evidence="10 11" key="1">
    <citation type="submission" date="2018-06" db="EMBL/GenBank/DDBJ databases">
        <title>Marinomonas sp. YLB-05 draft genome sequence.</title>
        <authorList>
            <person name="Yu L."/>
            <person name="Tang X."/>
        </authorList>
    </citation>
    <scope>NUCLEOTIDE SEQUENCE [LARGE SCALE GENOMIC DNA]</scope>
    <source>
        <strain evidence="10 11">YLB-05</strain>
    </source>
</reference>
<evidence type="ECO:0000256" key="3">
    <source>
        <dbReference type="ARBA" id="ARBA00022801"/>
    </source>
</evidence>
<organism evidence="10 11">
    <name type="scientific">Marinomonas piezotolerans</name>
    <dbReference type="NCBI Taxonomy" id="2213058"/>
    <lineage>
        <taxon>Bacteria</taxon>
        <taxon>Pseudomonadati</taxon>
        <taxon>Pseudomonadota</taxon>
        <taxon>Gammaproteobacteria</taxon>
        <taxon>Oceanospirillales</taxon>
        <taxon>Oceanospirillaceae</taxon>
        <taxon>Marinomonas</taxon>
    </lineage>
</organism>
<keyword evidence="7" id="KW-0175">Coiled coil</keyword>
<accession>A0A370U4Z0</accession>
<evidence type="ECO:0000259" key="8">
    <source>
        <dbReference type="Pfam" id="PF02601"/>
    </source>
</evidence>
<keyword evidence="3 5" id="KW-0378">Hydrolase</keyword>
<evidence type="ECO:0000313" key="11">
    <source>
        <dbReference type="Proteomes" id="UP000254326"/>
    </source>
</evidence>
<dbReference type="HAMAP" id="MF_00378">
    <property type="entry name" value="Exonuc_7_L"/>
    <property type="match status" value="1"/>
</dbReference>
<comment type="similarity">
    <text evidence="5 6">Belongs to the XseA family.</text>
</comment>
<dbReference type="Pfam" id="PF13742">
    <property type="entry name" value="tRNA_anti_2"/>
    <property type="match status" value="1"/>
</dbReference>
<proteinExistence type="inferred from homology"/>
<evidence type="ECO:0000256" key="1">
    <source>
        <dbReference type="ARBA" id="ARBA00022490"/>
    </source>
</evidence>
<comment type="subcellular location">
    <subcellularLocation>
        <location evidence="5 6">Cytoplasm</location>
    </subcellularLocation>
</comment>
<keyword evidence="11" id="KW-1185">Reference proteome</keyword>
<comment type="subunit">
    <text evidence="5">Heterooligomer composed of large and small subunits.</text>
</comment>
<dbReference type="OrthoDB" id="9802795at2"/>
<keyword evidence="2 5" id="KW-0540">Nuclease</keyword>
<evidence type="ECO:0000313" key="10">
    <source>
        <dbReference type="EMBL" id="RDL42833.1"/>
    </source>
</evidence>
<comment type="catalytic activity">
    <reaction evidence="5 6">
        <text>Exonucleolytic cleavage in either 5'- to 3'- or 3'- to 5'-direction to yield nucleoside 5'-phosphates.</text>
        <dbReference type="EC" id="3.1.11.6"/>
    </reaction>
</comment>
<evidence type="ECO:0000256" key="6">
    <source>
        <dbReference type="RuleBase" id="RU004355"/>
    </source>
</evidence>
<dbReference type="GO" id="GO:0003676">
    <property type="term" value="F:nucleic acid binding"/>
    <property type="evidence" value="ECO:0007669"/>
    <property type="project" value="InterPro"/>
</dbReference>
<sequence>MKKFTTLHSSEPTFSVSELNRQIQQLLEASLPWIMVEGEISNIAKPGSGHWYFSLKDDRAQIRCAMFKGKNVAVRFKPKDGDLVRLRARVTFYGARGDCQLVVEGMEAAGEGALQAAYERLKHQLQMEGLFDPAHKKPLPTRPERVAIITSAQGAAVRDMVIAFRRRFPLTELTVLPTLVQGHGAASNIQRQLERADSSGHFDAIIVGRGGGSLEDLWSFNDESLARAIFQAKTPIVSAVGHEVDFTICDFVADVRAATPTAAAELLSPDVRDLQQKIAHFEQLFTRRFEQTLQQHQQRLDFLVRRIRHPKERIEQQQQRLAQAQKGLQKALANHLEQRKVRQSHALQRLIAATPQKAIVAHQDRIAALEQRLGQALTNTLARKQDRFASLAEKLHLVSPLNTLSRGYAIARHGEQVIRSKDDVAKGDAIEIKVQDGTIDCLVNATHAGG</sequence>